<evidence type="ECO:0000313" key="2">
    <source>
        <dbReference type="EMBL" id="CUS05492.2"/>
    </source>
</evidence>
<keyword evidence="1" id="KW-0812">Transmembrane</keyword>
<dbReference type="AlphaFoldDB" id="A0A160T6H4"/>
<accession>A0A160T6H4</accession>
<organism evidence="2 3">
    <name type="scientific">Candidatus Promineifilum breve</name>
    <dbReference type="NCBI Taxonomy" id="1806508"/>
    <lineage>
        <taxon>Bacteria</taxon>
        <taxon>Bacillati</taxon>
        <taxon>Chloroflexota</taxon>
        <taxon>Ardenticatenia</taxon>
        <taxon>Candidatus Promineifilales</taxon>
        <taxon>Candidatus Promineifilaceae</taxon>
        <taxon>Candidatus Promineifilum</taxon>
    </lineage>
</organism>
<feature type="transmembrane region" description="Helical" evidence="1">
    <location>
        <begin position="7"/>
        <end position="28"/>
    </location>
</feature>
<keyword evidence="3" id="KW-1185">Reference proteome</keyword>
<proteinExistence type="predicted"/>
<feature type="transmembrane region" description="Helical" evidence="1">
    <location>
        <begin position="34"/>
        <end position="54"/>
    </location>
</feature>
<dbReference type="Proteomes" id="UP000215027">
    <property type="component" value="Chromosome I"/>
</dbReference>
<evidence type="ECO:0000256" key="1">
    <source>
        <dbReference type="SAM" id="Phobius"/>
    </source>
</evidence>
<protein>
    <submittedName>
        <fullName evidence="2">Uncharacterized protein</fullName>
    </submittedName>
</protein>
<gene>
    <name evidence="2" type="ORF">CFX0092_A3614</name>
</gene>
<dbReference type="RefSeq" id="WP_095044701.1">
    <property type="nucleotide sequence ID" value="NZ_LN890655.1"/>
</dbReference>
<evidence type="ECO:0000313" key="3">
    <source>
        <dbReference type="Proteomes" id="UP000215027"/>
    </source>
</evidence>
<sequence>MLVRRLILAAISFGVAFGLTILITMLIGTTPAEYGPVYMFFTTLTLGLAIGIWLDKFMGTNILPR</sequence>
<reference evidence="2" key="1">
    <citation type="submission" date="2016-01" db="EMBL/GenBank/DDBJ databases">
        <authorList>
            <person name="Mcilroy J.S."/>
            <person name="Karst M S."/>
            <person name="Albertsen M."/>
        </authorList>
    </citation>
    <scope>NUCLEOTIDE SEQUENCE</scope>
    <source>
        <strain evidence="2">Cfx-K</strain>
    </source>
</reference>
<dbReference type="EMBL" id="LN890655">
    <property type="protein sequence ID" value="CUS05492.2"/>
    <property type="molecule type" value="Genomic_DNA"/>
</dbReference>
<name>A0A160T6H4_9CHLR</name>
<keyword evidence="1" id="KW-1133">Transmembrane helix</keyword>
<keyword evidence="1" id="KW-0472">Membrane</keyword>
<dbReference type="KEGG" id="pbf:CFX0092_A3614"/>